<name>M2ZHB3_PSEFD</name>
<accession>M2ZHB3</accession>
<dbReference type="KEGG" id="pfj:MYCFIDRAFT_178664"/>
<protein>
    <submittedName>
        <fullName evidence="1">Uncharacterized protein</fullName>
    </submittedName>
</protein>
<dbReference type="GeneID" id="19333976"/>
<dbReference type="HOGENOM" id="CLU_2347616_0_0_1"/>
<dbReference type="EMBL" id="KB446563">
    <property type="protein sequence ID" value="EME78529.1"/>
    <property type="molecule type" value="Genomic_DNA"/>
</dbReference>
<dbReference type="VEuPathDB" id="FungiDB:MYCFIDRAFT_178664"/>
<organism evidence="1 2">
    <name type="scientific">Pseudocercospora fijiensis (strain CIRAD86)</name>
    <name type="common">Black leaf streak disease fungus</name>
    <name type="synonym">Mycosphaerella fijiensis</name>
    <dbReference type="NCBI Taxonomy" id="383855"/>
    <lineage>
        <taxon>Eukaryota</taxon>
        <taxon>Fungi</taxon>
        <taxon>Dikarya</taxon>
        <taxon>Ascomycota</taxon>
        <taxon>Pezizomycotina</taxon>
        <taxon>Dothideomycetes</taxon>
        <taxon>Dothideomycetidae</taxon>
        <taxon>Mycosphaerellales</taxon>
        <taxon>Mycosphaerellaceae</taxon>
        <taxon>Pseudocercospora</taxon>
    </lineage>
</organism>
<sequence length="97" mass="10579">MVSVMTAHRAVYVVVSRCSKGGQPCDVSRCIAQVARSGTGAYLIYQHDRLFSQPSVHTPDQARVAEAKLCGRSPGKGKKRWSEQGQAYGSAAEIYNY</sequence>
<dbReference type="AlphaFoldDB" id="M2ZHB3"/>
<keyword evidence="2" id="KW-1185">Reference proteome</keyword>
<dbReference type="RefSeq" id="XP_007930889.1">
    <property type="nucleotide sequence ID" value="XM_007932698.1"/>
</dbReference>
<dbReference type="Proteomes" id="UP000016932">
    <property type="component" value="Unassembled WGS sequence"/>
</dbReference>
<evidence type="ECO:0000313" key="1">
    <source>
        <dbReference type="EMBL" id="EME78529.1"/>
    </source>
</evidence>
<reference evidence="1 2" key="1">
    <citation type="journal article" date="2012" name="PLoS Pathog.">
        <title>Diverse lifestyles and strategies of plant pathogenesis encoded in the genomes of eighteen Dothideomycetes fungi.</title>
        <authorList>
            <person name="Ohm R.A."/>
            <person name="Feau N."/>
            <person name="Henrissat B."/>
            <person name="Schoch C.L."/>
            <person name="Horwitz B.A."/>
            <person name="Barry K.W."/>
            <person name="Condon B.J."/>
            <person name="Copeland A.C."/>
            <person name="Dhillon B."/>
            <person name="Glaser F."/>
            <person name="Hesse C.N."/>
            <person name="Kosti I."/>
            <person name="LaButti K."/>
            <person name="Lindquist E.A."/>
            <person name="Lucas S."/>
            <person name="Salamov A.A."/>
            <person name="Bradshaw R.E."/>
            <person name="Ciuffetti L."/>
            <person name="Hamelin R.C."/>
            <person name="Kema G.H.J."/>
            <person name="Lawrence C."/>
            <person name="Scott J.A."/>
            <person name="Spatafora J.W."/>
            <person name="Turgeon B.G."/>
            <person name="de Wit P.J.G.M."/>
            <person name="Zhong S."/>
            <person name="Goodwin S.B."/>
            <person name="Grigoriev I.V."/>
        </authorList>
    </citation>
    <scope>NUCLEOTIDE SEQUENCE [LARGE SCALE GENOMIC DNA]</scope>
    <source>
        <strain evidence="1 2">CIRAD86</strain>
    </source>
</reference>
<gene>
    <name evidence="1" type="ORF">MYCFIDRAFT_178664</name>
</gene>
<evidence type="ECO:0000313" key="2">
    <source>
        <dbReference type="Proteomes" id="UP000016932"/>
    </source>
</evidence>
<proteinExistence type="predicted"/>